<evidence type="ECO:0000313" key="2">
    <source>
        <dbReference type="EMBL" id="VDP46219.1"/>
    </source>
</evidence>
<proteinExistence type="predicted"/>
<feature type="region of interest" description="Disordered" evidence="1">
    <location>
        <begin position="1"/>
        <end position="21"/>
    </location>
</feature>
<accession>A0A183K9Z1</accession>
<dbReference type="WBParaSite" id="SCUD_0001182401-mRNA-1">
    <property type="protein sequence ID" value="SCUD_0001182401-mRNA-1"/>
    <property type="gene ID" value="SCUD_0001182401"/>
</dbReference>
<keyword evidence="3" id="KW-1185">Reference proteome</keyword>
<reference evidence="4" key="1">
    <citation type="submission" date="2016-06" db="UniProtKB">
        <authorList>
            <consortium name="WormBaseParasite"/>
        </authorList>
    </citation>
    <scope>IDENTIFICATION</scope>
</reference>
<name>A0A183K9Z1_9TREM</name>
<evidence type="ECO:0000313" key="3">
    <source>
        <dbReference type="Proteomes" id="UP000279833"/>
    </source>
</evidence>
<gene>
    <name evidence="2" type="ORF">SCUD_LOCUS11824</name>
</gene>
<dbReference type="Proteomes" id="UP000279833">
    <property type="component" value="Unassembled WGS sequence"/>
</dbReference>
<reference evidence="2 3" key="2">
    <citation type="submission" date="2018-11" db="EMBL/GenBank/DDBJ databases">
        <authorList>
            <consortium name="Pathogen Informatics"/>
        </authorList>
    </citation>
    <scope>NUCLEOTIDE SEQUENCE [LARGE SCALE GENOMIC DNA]</scope>
    <source>
        <strain evidence="2">Dakar</strain>
        <strain evidence="3">Dakar, Senegal</strain>
    </source>
</reference>
<evidence type="ECO:0000256" key="1">
    <source>
        <dbReference type="SAM" id="MobiDB-lite"/>
    </source>
</evidence>
<feature type="compositionally biased region" description="Basic and acidic residues" evidence="1">
    <location>
        <begin position="8"/>
        <end position="21"/>
    </location>
</feature>
<protein>
    <submittedName>
        <fullName evidence="4">Transposase</fullName>
    </submittedName>
</protein>
<dbReference type="EMBL" id="UZAK01034674">
    <property type="protein sequence ID" value="VDP46219.1"/>
    <property type="molecule type" value="Genomic_DNA"/>
</dbReference>
<sequence>MKGSVETQLRDQRAGFSKERSCTRQNATLRIIAGQPNGTRYYASTSLIMNPGEKRKTGRPENTLRWEREADIKRVVVGNNWDGEPKIELVGES</sequence>
<organism evidence="4">
    <name type="scientific">Schistosoma curassoni</name>
    <dbReference type="NCBI Taxonomy" id="6186"/>
    <lineage>
        <taxon>Eukaryota</taxon>
        <taxon>Metazoa</taxon>
        <taxon>Spiralia</taxon>
        <taxon>Lophotrochozoa</taxon>
        <taxon>Platyhelminthes</taxon>
        <taxon>Trematoda</taxon>
        <taxon>Digenea</taxon>
        <taxon>Strigeidida</taxon>
        <taxon>Schistosomatoidea</taxon>
        <taxon>Schistosomatidae</taxon>
        <taxon>Schistosoma</taxon>
    </lineage>
</organism>
<dbReference type="AlphaFoldDB" id="A0A183K9Z1"/>
<evidence type="ECO:0000313" key="4">
    <source>
        <dbReference type="WBParaSite" id="SCUD_0001182401-mRNA-1"/>
    </source>
</evidence>